<evidence type="ECO:0000313" key="3">
    <source>
        <dbReference type="Proteomes" id="UP000176800"/>
    </source>
</evidence>
<dbReference type="Proteomes" id="UP000176800">
    <property type="component" value="Unassembled WGS sequence"/>
</dbReference>
<proteinExistence type="predicted"/>
<dbReference type="AlphaFoldDB" id="A0A1G2U320"/>
<protein>
    <submittedName>
        <fullName evidence="2">Uncharacterized protein</fullName>
    </submittedName>
</protein>
<gene>
    <name evidence="2" type="ORF">A3B14_01110</name>
</gene>
<evidence type="ECO:0000313" key="2">
    <source>
        <dbReference type="EMBL" id="OHB03916.1"/>
    </source>
</evidence>
<feature type="transmembrane region" description="Helical" evidence="1">
    <location>
        <begin position="29"/>
        <end position="52"/>
    </location>
</feature>
<evidence type="ECO:0000256" key="1">
    <source>
        <dbReference type="SAM" id="Phobius"/>
    </source>
</evidence>
<sequence>MGEFDPEKTLGGIIKDLKLGKWYFALLKALRGIGIALLFFAAIYGVFVRFGWVDNPLGKPLTSDFTASIFLRGYPQETNVIQLGGGTLRPFKTFENPDPAHQITLVRNMAFSQLPDEMAPQSSGSAYSYQLEPKEKDLFTFYQTSPNNSRVIDIYRKNFRVTLINIVPRENTSSTDTRLNYEYQFVIDEE</sequence>
<keyword evidence="1" id="KW-0812">Transmembrane</keyword>
<name>A0A1G2U320_9BACT</name>
<organism evidence="2 3">
    <name type="scientific">Candidatus Zambryskibacteria bacterium RIFCSPLOWO2_01_FULL_45_21</name>
    <dbReference type="NCBI Taxonomy" id="1802761"/>
    <lineage>
        <taxon>Bacteria</taxon>
        <taxon>Candidatus Zambryskiibacteriota</taxon>
    </lineage>
</organism>
<accession>A0A1G2U320</accession>
<comment type="caution">
    <text evidence="2">The sequence shown here is derived from an EMBL/GenBank/DDBJ whole genome shotgun (WGS) entry which is preliminary data.</text>
</comment>
<keyword evidence="1" id="KW-0472">Membrane</keyword>
<keyword evidence="1" id="KW-1133">Transmembrane helix</keyword>
<dbReference type="EMBL" id="MHWE01000012">
    <property type="protein sequence ID" value="OHB03916.1"/>
    <property type="molecule type" value="Genomic_DNA"/>
</dbReference>
<reference evidence="2 3" key="1">
    <citation type="journal article" date="2016" name="Nat. Commun.">
        <title>Thousands of microbial genomes shed light on interconnected biogeochemical processes in an aquifer system.</title>
        <authorList>
            <person name="Anantharaman K."/>
            <person name="Brown C.T."/>
            <person name="Hug L.A."/>
            <person name="Sharon I."/>
            <person name="Castelle C.J."/>
            <person name="Probst A.J."/>
            <person name="Thomas B.C."/>
            <person name="Singh A."/>
            <person name="Wilkins M.J."/>
            <person name="Karaoz U."/>
            <person name="Brodie E.L."/>
            <person name="Williams K.H."/>
            <person name="Hubbard S.S."/>
            <person name="Banfield J.F."/>
        </authorList>
    </citation>
    <scope>NUCLEOTIDE SEQUENCE [LARGE SCALE GENOMIC DNA]</scope>
</reference>